<dbReference type="RefSeq" id="WP_088768177.1">
    <property type="nucleotide sequence ID" value="NZ_CP022133.1"/>
</dbReference>
<feature type="transmembrane region" description="Helical" evidence="1">
    <location>
        <begin position="12"/>
        <end position="30"/>
    </location>
</feature>
<evidence type="ECO:0000313" key="3">
    <source>
        <dbReference type="Proteomes" id="UP000197717"/>
    </source>
</evidence>
<evidence type="ECO:0000256" key="1">
    <source>
        <dbReference type="SAM" id="Phobius"/>
    </source>
</evidence>
<organism evidence="2 3">
    <name type="scientific">Idiomarina piscisalsi</name>
    <dbReference type="NCBI Taxonomy" id="1096243"/>
    <lineage>
        <taxon>Bacteria</taxon>
        <taxon>Pseudomonadati</taxon>
        <taxon>Pseudomonadota</taxon>
        <taxon>Gammaproteobacteria</taxon>
        <taxon>Alteromonadales</taxon>
        <taxon>Idiomarinaceae</taxon>
        <taxon>Idiomarina</taxon>
    </lineage>
</organism>
<dbReference type="Proteomes" id="UP000197717">
    <property type="component" value="Chromosome"/>
</dbReference>
<reference evidence="2 3" key="1">
    <citation type="submission" date="2017-06" db="EMBL/GenBank/DDBJ databases">
        <title>Complete genome sequence of Idiomarina piscisalsi strain 10PY1A isolated from soil of Soudi Arabia.</title>
        <authorList>
            <person name="Kim M.-C."/>
            <person name="Jung B.K."/>
            <person name="Budiyanto F."/>
            <person name="Nzila A."/>
            <person name="Shin J.-H."/>
        </authorList>
    </citation>
    <scope>NUCLEOTIDE SEQUENCE [LARGE SCALE GENOMIC DNA]</scope>
    <source>
        <strain evidence="2 3">10PY1A</strain>
    </source>
</reference>
<keyword evidence="1" id="KW-0472">Membrane</keyword>
<keyword evidence="1" id="KW-0812">Transmembrane</keyword>
<evidence type="ECO:0008006" key="4">
    <source>
        <dbReference type="Google" id="ProtNLM"/>
    </source>
</evidence>
<accession>A0ABM6LTF1</accession>
<gene>
    <name evidence="2" type="ORF">CEW91_06315</name>
</gene>
<name>A0ABM6LTF1_9GAMM</name>
<dbReference type="EMBL" id="CP022133">
    <property type="protein sequence ID" value="ASG65776.1"/>
    <property type="molecule type" value="Genomic_DNA"/>
</dbReference>
<keyword evidence="1" id="KW-1133">Transmembrane helix</keyword>
<sequence>MGAKTVKNISFASALWTAIFTVVIAIAIYLNDFAGTVLGFGIVLYKVNKINFLQLVNAEETNQALNELASRKDRN</sequence>
<evidence type="ECO:0000313" key="2">
    <source>
        <dbReference type="EMBL" id="ASG65776.1"/>
    </source>
</evidence>
<proteinExistence type="predicted"/>
<protein>
    <recommendedName>
        <fullName evidence="4">YiaAB two helix domain-containing protein</fullName>
    </recommendedName>
</protein>
<keyword evidence="3" id="KW-1185">Reference proteome</keyword>